<protein>
    <submittedName>
        <fullName evidence="1">Uncharacterized protein</fullName>
    </submittedName>
</protein>
<dbReference type="GO" id="GO:0000428">
    <property type="term" value="C:DNA-directed RNA polymerase complex"/>
    <property type="evidence" value="ECO:0007669"/>
    <property type="project" value="UniProtKB-KW"/>
</dbReference>
<dbReference type="EMBL" id="AJ010592">
    <property type="protein sequence ID" value="CAB40396.1"/>
    <property type="molecule type" value="Genomic_DNA"/>
</dbReference>
<organism evidence="1 2">
    <name type="scientific">Guillardia theta</name>
    <name type="common">Cryptophyte</name>
    <name type="synonym">Cryptomonas phi</name>
    <dbReference type="NCBI Taxonomy" id="55529"/>
    <lineage>
        <taxon>Eukaryota</taxon>
        <taxon>Cryptophyceae</taxon>
        <taxon>Pyrenomonadales</taxon>
        <taxon>Geminigeraceae</taxon>
        <taxon>Guillardia</taxon>
    </lineage>
</organism>
<sequence length="673" mass="80453">MKKIYTLYFENNFKELFDLYFINNPKLIDKKSLFLIKINTIWKYDPILVKCLTCKPIFFISLSNSIIQNFSLNFTNEIKIKMFEKLKIKFTGSFLKSYVNLEKLKFSEINTMVTLRCFLREIQRKTLKSNYIVLYDQNKNRFYLKKNIYSSFETKYYRSLLKNSSLRIEYGLSIFFFNFIISANDLNSKKNFHILADDSTFDESCIHHYAKVTGILCPLNSLKYQTIKNNFFFFLKAESLVVITKNNYNYSFRNSYFFYKFSTLAKSFEKLSSFFYPYNLFSRLYKKIILLSSIGTKIFSYDTNSYEQRCLKLFFNCASYETKKQLLRIYTNLTSNVIYICEIQSFFFSELKNSVNKFNVHNNDKKILGRDEIIVIELQNKKKYIQYLALKNLLFKISKKLFKVSNLRNHNFFTEIVAVKLLNNKSYNLDSYIDIKESENVDDIEKMFDFSIILDENLIDIKDYINQKKCSLGAKRNNNLNFFSNTNKEITYMKKNIITKNFISFYINYVRIQDDPFFLEDTSILICDFYITLKRLVLIRTRSRKSNFDSLMRLIISYVKSKLKKFVSKEDFYESMTIVKQLYLEGECEFHKYVKLKNGYGRDPGLTYLTKKLWEVVGIKEKISEAYGYHIQMKSVFMAKWFEGMKSIMYKKISYLDRAFELRCNNKAKMIAP</sequence>
<dbReference type="Proteomes" id="UP000242167">
    <property type="component" value="Nucleomorph 2"/>
</dbReference>
<accession>Q9XG31</accession>
<evidence type="ECO:0000313" key="2">
    <source>
        <dbReference type="Proteomes" id="UP000242167"/>
    </source>
</evidence>
<name>Q9XG31_GUITH</name>
<proteinExistence type="predicted"/>
<dbReference type="GeneID" id="857565"/>
<dbReference type="AlphaFoldDB" id="Q9XG31"/>
<evidence type="ECO:0000313" key="1">
    <source>
        <dbReference type="EMBL" id="CAB40396.1"/>
    </source>
</evidence>
<reference evidence="1 2" key="1">
    <citation type="journal article" date="2001" name="Nature">
        <title>The highly reduced genome of an enslaved algal nucleus.</title>
        <authorList>
            <person name="Douglas S."/>
            <person name="Zauner S."/>
            <person name="Fraunholz M."/>
            <person name="Beaton M."/>
            <person name="Penny S."/>
            <person name="Deng L."/>
            <person name="Wu X."/>
            <person name="Reith M."/>
            <person name="Cavalier-Smith T."/>
            <person name="Maier U."/>
        </authorList>
    </citation>
    <scope>NUCLEOTIDE SEQUENCE [LARGE SCALE GENOMIC DNA]</scope>
</reference>
<dbReference type="RefSeq" id="XP_001713180.1">
    <property type="nucleotide sequence ID" value="XM_001713128.1"/>
</dbReference>